<evidence type="ECO:0000256" key="1">
    <source>
        <dbReference type="ARBA" id="ARBA00010681"/>
    </source>
</evidence>
<gene>
    <name evidence="3" type="primary">cpcS</name>
    <name evidence="4" type="ORF">H6F44_16860</name>
</gene>
<dbReference type="GO" id="GO:0016829">
    <property type="term" value="F:lyase activity"/>
    <property type="evidence" value="ECO:0007669"/>
    <property type="project" value="UniProtKB-KW"/>
</dbReference>
<dbReference type="InterPro" id="IPR018536">
    <property type="entry name" value="CpcS/CpeS"/>
</dbReference>
<dbReference type="Proteomes" id="UP000631421">
    <property type="component" value="Unassembled WGS sequence"/>
</dbReference>
<evidence type="ECO:0000313" key="5">
    <source>
        <dbReference type="Proteomes" id="UP000631421"/>
    </source>
</evidence>
<comment type="function">
    <text evidence="3">Covalently attaches a chromophore to Cys residue(s) of phycobiliproteins.</text>
</comment>
<dbReference type="Pfam" id="PF09367">
    <property type="entry name" value="CpeS"/>
    <property type="match status" value="1"/>
</dbReference>
<dbReference type="CDD" id="cd16339">
    <property type="entry name" value="CpcS"/>
    <property type="match status" value="1"/>
</dbReference>
<comment type="caution">
    <text evidence="4">The sequence shown here is derived from an EMBL/GenBank/DDBJ whole genome shotgun (WGS) entry which is preliminary data.</text>
</comment>
<dbReference type="AlphaFoldDB" id="A0A926UV32"/>
<dbReference type="HAMAP" id="MF_01459">
    <property type="entry name" value="Chrphore_lyase_CpxS"/>
    <property type="match status" value="1"/>
</dbReference>
<keyword evidence="5" id="KW-1185">Reference proteome</keyword>
<organism evidence="4 5">
    <name type="scientific">Pseudanabaena cinerea FACHB-1277</name>
    <dbReference type="NCBI Taxonomy" id="2949581"/>
    <lineage>
        <taxon>Bacteria</taxon>
        <taxon>Bacillati</taxon>
        <taxon>Cyanobacteriota</taxon>
        <taxon>Cyanophyceae</taxon>
        <taxon>Pseudanabaenales</taxon>
        <taxon>Pseudanabaenaceae</taxon>
        <taxon>Pseudanabaena</taxon>
        <taxon>Pseudanabaena cinerea</taxon>
    </lineage>
</organism>
<proteinExistence type="inferred from homology"/>
<dbReference type="EC" id="4.-.-.-" evidence="3"/>
<reference evidence="4 5" key="1">
    <citation type="journal article" date="2015" name="ISME J.">
        <title>Draft Genome Sequence of Streptomyces incarnatus NRRL8089, which Produces the Nucleoside Antibiotic Sinefungin.</title>
        <authorList>
            <person name="Oshima K."/>
            <person name="Hattori M."/>
            <person name="Shimizu H."/>
            <person name="Fukuda K."/>
            <person name="Nemoto M."/>
            <person name="Inagaki K."/>
            <person name="Tamura T."/>
        </authorList>
    </citation>
    <scope>NUCLEOTIDE SEQUENCE [LARGE SCALE GENOMIC DNA]</scope>
    <source>
        <strain evidence="4 5">FACHB-1277</strain>
    </source>
</reference>
<evidence type="ECO:0000256" key="3">
    <source>
        <dbReference type="HAMAP-Rule" id="MF_01459"/>
    </source>
</evidence>
<dbReference type="EMBL" id="JACJPY010000066">
    <property type="protein sequence ID" value="MBD2151779.1"/>
    <property type="molecule type" value="Genomic_DNA"/>
</dbReference>
<protein>
    <recommendedName>
        <fullName evidence="3">Chromophore lyase CpcS/CpeS</fullName>
        <ecNumber evidence="3">4.-.-.-</ecNumber>
    </recommendedName>
</protein>
<dbReference type="Gene3D" id="2.40.128.20">
    <property type="match status" value="1"/>
</dbReference>
<dbReference type="RefSeq" id="WP_190352196.1">
    <property type="nucleotide sequence ID" value="NZ_JACJPY010000066.1"/>
</dbReference>
<keyword evidence="2 3" id="KW-0456">Lyase</keyword>
<sequence length="173" mass="19167">MDIHQFLQLFVGRWRSQRSNHQSGQGNGGDARAEIIITELSPDASEVVNLCQKYNFEPQVAISSMQLVWEEDVLSSRKPKGSTVLVAIPTANNCSGLILSSTSKSSYEFAADESLTITTAIADGAIEERIWYGNPNLRFRVATLIKSNVSGDRLVQSSKFYSEIRISTPQPQR</sequence>
<evidence type="ECO:0000313" key="4">
    <source>
        <dbReference type="EMBL" id="MBD2151779.1"/>
    </source>
</evidence>
<evidence type="ECO:0000256" key="2">
    <source>
        <dbReference type="ARBA" id="ARBA00023239"/>
    </source>
</evidence>
<name>A0A926UV32_9CYAN</name>
<dbReference type="GO" id="GO:0017006">
    <property type="term" value="P:protein-tetrapyrrole linkage"/>
    <property type="evidence" value="ECO:0007669"/>
    <property type="project" value="UniProtKB-UniRule"/>
</dbReference>
<comment type="similarity">
    <text evidence="1 3">Belongs to the CpcS/CpeS biliprotein lyase family.</text>
</comment>
<accession>A0A926UV32</accession>
<dbReference type="InterPro" id="IPR012674">
    <property type="entry name" value="Calycin"/>
</dbReference>